<evidence type="ECO:0000259" key="3">
    <source>
        <dbReference type="Pfam" id="PF07859"/>
    </source>
</evidence>
<dbReference type="Gene3D" id="3.40.50.1820">
    <property type="entry name" value="alpha/beta hydrolase"/>
    <property type="match status" value="1"/>
</dbReference>
<dbReference type="AlphaFoldDB" id="A0A1D1UJ51"/>
<evidence type="ECO:0000256" key="2">
    <source>
        <dbReference type="SAM" id="Phobius"/>
    </source>
</evidence>
<keyword evidence="5" id="KW-1185">Reference proteome</keyword>
<evidence type="ECO:0000256" key="1">
    <source>
        <dbReference type="ARBA" id="ARBA00022801"/>
    </source>
</evidence>
<dbReference type="PANTHER" id="PTHR48081">
    <property type="entry name" value="AB HYDROLASE SUPERFAMILY PROTEIN C4A8.06C"/>
    <property type="match status" value="1"/>
</dbReference>
<dbReference type="PANTHER" id="PTHR48081:SF8">
    <property type="entry name" value="ALPHA_BETA HYDROLASE FOLD-3 DOMAIN-CONTAINING PROTEIN-RELATED"/>
    <property type="match status" value="1"/>
</dbReference>
<reference evidence="4 5" key="1">
    <citation type="journal article" date="2016" name="Nat. Commun.">
        <title>Extremotolerant tardigrade genome and improved radiotolerance of human cultured cells by tardigrade-unique protein.</title>
        <authorList>
            <person name="Hashimoto T."/>
            <person name="Horikawa D.D."/>
            <person name="Saito Y."/>
            <person name="Kuwahara H."/>
            <person name="Kozuka-Hata H."/>
            <person name="Shin-I T."/>
            <person name="Minakuchi Y."/>
            <person name="Ohishi K."/>
            <person name="Motoyama A."/>
            <person name="Aizu T."/>
            <person name="Enomoto A."/>
            <person name="Kondo K."/>
            <person name="Tanaka S."/>
            <person name="Hara Y."/>
            <person name="Koshikawa S."/>
            <person name="Sagara H."/>
            <person name="Miura T."/>
            <person name="Yokobori S."/>
            <person name="Miyagawa K."/>
            <person name="Suzuki Y."/>
            <person name="Kubo T."/>
            <person name="Oyama M."/>
            <person name="Kohara Y."/>
            <person name="Fujiyama A."/>
            <person name="Arakawa K."/>
            <person name="Katayama T."/>
            <person name="Toyoda A."/>
            <person name="Kunieda T."/>
        </authorList>
    </citation>
    <scope>NUCLEOTIDE SEQUENCE [LARGE SCALE GENOMIC DNA]</scope>
    <source>
        <strain evidence="4 5">YOKOZUNA-1</strain>
    </source>
</reference>
<feature type="transmembrane region" description="Helical" evidence="2">
    <location>
        <begin position="15"/>
        <end position="36"/>
    </location>
</feature>
<keyword evidence="2" id="KW-1133">Transmembrane helix</keyword>
<sequence length="423" mass="47967">MSLQAGVSMERKTTLFFSFRSVLILSASLGYFYYLLRRPYPGIAFLPEDVWRIKLLAAASKSYSFIVRMCEKIGWSSEIAVLRRLYHFEALLLARKPKTKIHKQDVDLGNVRCVLYRKASWVPTVILRPCVIYLHGGGWVFTTVEERDAHHRHIVDRADVNVVAVEYRKAPEHPFPAAFNDCYNAVKFIHSTFERFGVDKDRISLCGDSAGGNLAAAVATRLRDEGLNLLKHQILIYPGVQFITFSLNSHLRKFPLLSKEDCVWCMLTYLGESQSLAEVIYNGNHISEDLLEHPAFFALERYQSTPFRISKPVISSTTTESSRGDSVHHDFELTRFREKIKDPSLCPLMAASMRGLPTTLLLLCDFDVLLDDGLVYADRLKSDNVPVTVITVPGHHGCFRNFQSTKCGALMMDHLVGFLRANL</sequence>
<dbReference type="InterPro" id="IPR029058">
    <property type="entry name" value="AB_hydrolase_fold"/>
</dbReference>
<dbReference type="SUPFAM" id="SSF53474">
    <property type="entry name" value="alpha/beta-Hydrolases"/>
    <property type="match status" value="1"/>
</dbReference>
<dbReference type="GO" id="GO:0016787">
    <property type="term" value="F:hydrolase activity"/>
    <property type="evidence" value="ECO:0007669"/>
    <property type="project" value="UniProtKB-KW"/>
</dbReference>
<dbReference type="InterPro" id="IPR013094">
    <property type="entry name" value="AB_hydrolase_3"/>
</dbReference>
<feature type="domain" description="Alpha/beta hydrolase fold-3" evidence="3">
    <location>
        <begin position="337"/>
        <end position="396"/>
    </location>
</feature>
<evidence type="ECO:0000313" key="4">
    <source>
        <dbReference type="EMBL" id="GAU89736.1"/>
    </source>
</evidence>
<keyword evidence="1" id="KW-0378">Hydrolase</keyword>
<dbReference type="InterPro" id="IPR050300">
    <property type="entry name" value="GDXG_lipolytic_enzyme"/>
</dbReference>
<dbReference type="Proteomes" id="UP000186922">
    <property type="component" value="Unassembled WGS sequence"/>
</dbReference>
<accession>A0A1D1UJ51</accession>
<organism evidence="4 5">
    <name type="scientific">Ramazzottius varieornatus</name>
    <name type="common">Water bear</name>
    <name type="synonym">Tardigrade</name>
    <dbReference type="NCBI Taxonomy" id="947166"/>
    <lineage>
        <taxon>Eukaryota</taxon>
        <taxon>Metazoa</taxon>
        <taxon>Ecdysozoa</taxon>
        <taxon>Tardigrada</taxon>
        <taxon>Eutardigrada</taxon>
        <taxon>Parachela</taxon>
        <taxon>Hypsibioidea</taxon>
        <taxon>Ramazzottiidae</taxon>
        <taxon>Ramazzottius</taxon>
    </lineage>
</organism>
<protein>
    <recommendedName>
        <fullName evidence="3">Alpha/beta hydrolase fold-3 domain-containing protein</fullName>
    </recommendedName>
</protein>
<dbReference type="Pfam" id="PF07859">
    <property type="entry name" value="Abhydrolase_3"/>
    <property type="match status" value="2"/>
</dbReference>
<dbReference type="STRING" id="947166.A0A1D1UJ51"/>
<name>A0A1D1UJ51_RAMVA</name>
<dbReference type="EMBL" id="BDGG01000001">
    <property type="protein sequence ID" value="GAU89736.1"/>
    <property type="molecule type" value="Genomic_DNA"/>
</dbReference>
<dbReference type="OrthoDB" id="408631at2759"/>
<evidence type="ECO:0000313" key="5">
    <source>
        <dbReference type="Proteomes" id="UP000186922"/>
    </source>
</evidence>
<keyword evidence="2" id="KW-0472">Membrane</keyword>
<keyword evidence="2" id="KW-0812">Transmembrane</keyword>
<gene>
    <name evidence="4" type="primary">RvY_02248-1</name>
    <name evidence="4" type="synonym">RvY_02248.1</name>
    <name evidence="4" type="ORF">RvY_02248</name>
</gene>
<comment type="caution">
    <text evidence="4">The sequence shown here is derived from an EMBL/GenBank/DDBJ whole genome shotgun (WGS) entry which is preliminary data.</text>
</comment>
<feature type="domain" description="Alpha/beta hydrolase fold-3" evidence="3">
    <location>
        <begin position="131"/>
        <end position="281"/>
    </location>
</feature>
<proteinExistence type="predicted"/>